<dbReference type="Pfam" id="PF18096">
    <property type="entry name" value="Thump_like"/>
    <property type="match status" value="1"/>
</dbReference>
<dbReference type="RefSeq" id="WP_303681008.1">
    <property type="nucleotide sequence ID" value="NZ_LVWG01000017.1"/>
</dbReference>
<dbReference type="InterPro" id="IPR041497">
    <property type="entry name" value="Thump-like"/>
</dbReference>
<feature type="domain" description="THUMP-like" evidence="1">
    <location>
        <begin position="324"/>
        <end position="392"/>
    </location>
</feature>
<sequence length="417" mass="46059">MTEDELFLLQEPGVFAMIGMHEGEEPAEFAMRMHGRTDLPVRAMAEQISCRKKAAVKLPLLSRSPLLYTARALEQASEERAASYMASLLKGTRVIDLSGGLGIDACFLSGSFEEVVHVERDVVLSAVACHNMEVLGRRNVACLQGDSQEQLASFPDGYFDWIYVDPDRREGARRSIRLEEASPDVVSLHDMLLQKAQNVCIKASPALETSRLKERLPSLASVTVLSVDAQCRATLLMLHSQAPLEVERHAVCIRGADGDARRFTWRDTGERRVSDEVMEWLLEPDPAILNAGLEGVVAESCGLVFLNHSVGYLTAAHRPEGFPGRVFRVVEATLYSGKGFGKFLKRHGIEGAAIQRRDFPLSSDAIRARYRLKEDDRRFLFFTRDAKGRLIAIYALTPSGGCSAAPGVQCRSGDHGR</sequence>
<evidence type="ECO:0000259" key="1">
    <source>
        <dbReference type="Pfam" id="PF18096"/>
    </source>
</evidence>
<dbReference type="EMBL" id="LVWG01000017">
    <property type="protein sequence ID" value="KZK74857.1"/>
    <property type="molecule type" value="Genomic_DNA"/>
</dbReference>
<dbReference type="AlphaFoldDB" id="A0A165M649"/>
<comment type="caution">
    <text evidence="2">The sequence shown here is derived from an EMBL/GenBank/DDBJ whole genome shotgun (WGS) entry which is preliminary data.</text>
</comment>
<dbReference type="Gene3D" id="3.40.50.150">
    <property type="entry name" value="Vaccinia Virus protein VP39"/>
    <property type="match status" value="1"/>
</dbReference>
<dbReference type="CDD" id="cd02440">
    <property type="entry name" value="AdoMet_MTases"/>
    <property type="match status" value="1"/>
</dbReference>
<organism evidence="2 3">
    <name type="scientific">Pelodictyon luteolum</name>
    <dbReference type="NCBI Taxonomy" id="1100"/>
    <lineage>
        <taxon>Bacteria</taxon>
        <taxon>Pseudomonadati</taxon>
        <taxon>Chlorobiota</taxon>
        <taxon>Chlorobiia</taxon>
        <taxon>Chlorobiales</taxon>
        <taxon>Chlorobiaceae</taxon>
        <taxon>Chlorobium/Pelodictyon group</taxon>
        <taxon>Pelodictyon</taxon>
    </lineage>
</organism>
<accession>A0A165M649</accession>
<evidence type="ECO:0000313" key="3">
    <source>
        <dbReference type="Proteomes" id="UP000076481"/>
    </source>
</evidence>
<dbReference type="SUPFAM" id="SSF53335">
    <property type="entry name" value="S-adenosyl-L-methionine-dependent methyltransferases"/>
    <property type="match status" value="1"/>
</dbReference>
<evidence type="ECO:0000313" key="2">
    <source>
        <dbReference type="EMBL" id="KZK74857.1"/>
    </source>
</evidence>
<dbReference type="InterPro" id="IPR029063">
    <property type="entry name" value="SAM-dependent_MTases_sf"/>
</dbReference>
<dbReference type="Proteomes" id="UP000076481">
    <property type="component" value="Unassembled WGS sequence"/>
</dbReference>
<proteinExistence type="predicted"/>
<protein>
    <recommendedName>
        <fullName evidence="1">THUMP-like domain-containing protein</fullName>
    </recommendedName>
</protein>
<reference evidence="2 3" key="1">
    <citation type="submission" date="2016-03" db="EMBL/GenBank/DDBJ databases">
        <title>Speciation and ecological success in dimly lit waters: horizontal gene transfer in a green sulfur bacteria bloom unveiled by metagenomic assembly.</title>
        <authorList>
            <person name="Llorens-Mares T."/>
            <person name="Liu Z."/>
            <person name="Allen L.Z."/>
            <person name="Rusch D.B."/>
            <person name="Craig M.T."/>
            <person name="Dupont C.L."/>
            <person name="Bryant D.A."/>
            <person name="Casamayor E.O."/>
        </authorList>
    </citation>
    <scope>NUCLEOTIDE SEQUENCE [LARGE SCALE GENOMIC DNA]</scope>
    <source>
        <strain evidence="2">CIII</strain>
    </source>
</reference>
<name>A0A165M649_PELLU</name>
<gene>
    <name evidence="2" type="ORF">A3K90_09900</name>
</gene>